<sequence length="605" mass="64027">MRRSVLCLLTALSLAGCTAGGGVTADPPPAPGPAPEFRLVSYDSCEALLTSVREAAKRAVTPWGLPGSRWGGVPLASAAEGARATGGAADTAKSYSGTNTHEAGVDEPDIVKTDGRRIVTVLGETLRVIDAATRRPAGSLHLGSGMHQLFLQGDRALVLTGQYGMTMFGGIADSNLRGYGGPSSTRLRLVDLSGEPRVTGQYEIGAELTDARLADGTARVVVTSSPMIDFTWLEKGTDADRIAANRKVIDAAPLDRWLPAYTADGAGGRIDCGQVSTPAEFSGTSLVTVLSFDLNRATLGDGLPAAVLADARTVYGTGPHLYLAHDDGWRGEKAKNRTELYLFDVSGPRPSFAASGSVPGWLLNQYSLSEHDGVLRVATTTGQPWNREQRSESTVYTLRRDGGQLRSLGKLGGLGKGERIYAVRFLGPTAYVVTFRQTDPLYAIDLRDPARPVLTGELKIPGYSSYLHPVADGRLVGVGQDASDQGRVSGLQVSLFDVGGTDPKRLDQEKIPSGWSEAEHDPHAFLYWPATGLLVIPYTAYDRGQQAGALLFRVDAGALQKIGEVNPGGYPRRSLVVGDTLWTVTDTVAVATSLTGGPQLSRIGL</sequence>
<organism evidence="3 4">
    <name type="scientific">Catellatospora aurea</name>
    <dbReference type="NCBI Taxonomy" id="1337874"/>
    <lineage>
        <taxon>Bacteria</taxon>
        <taxon>Bacillati</taxon>
        <taxon>Actinomycetota</taxon>
        <taxon>Actinomycetes</taxon>
        <taxon>Micromonosporales</taxon>
        <taxon>Micromonosporaceae</taxon>
        <taxon>Catellatospora</taxon>
    </lineage>
</organism>
<feature type="chain" id="PRO_5047382969" evidence="2">
    <location>
        <begin position="26"/>
        <end position="605"/>
    </location>
</feature>
<evidence type="ECO:0000313" key="3">
    <source>
        <dbReference type="EMBL" id="MFC7244776.1"/>
    </source>
</evidence>
<gene>
    <name evidence="3" type="ORF">ACFQO7_20055</name>
</gene>
<proteinExistence type="predicted"/>
<dbReference type="EMBL" id="JBHTAC010000019">
    <property type="protein sequence ID" value="MFC7244776.1"/>
    <property type="molecule type" value="Genomic_DNA"/>
</dbReference>
<protein>
    <submittedName>
        <fullName evidence="3">Beta-propeller domain-containing protein</fullName>
    </submittedName>
</protein>
<evidence type="ECO:0000256" key="1">
    <source>
        <dbReference type="SAM" id="MobiDB-lite"/>
    </source>
</evidence>
<dbReference type="PROSITE" id="PS51257">
    <property type="entry name" value="PROKAR_LIPOPROTEIN"/>
    <property type="match status" value="1"/>
</dbReference>
<dbReference type="Proteomes" id="UP001596392">
    <property type="component" value="Unassembled WGS sequence"/>
</dbReference>
<name>A0ABW2H2E5_9ACTN</name>
<dbReference type="SUPFAM" id="SSF69322">
    <property type="entry name" value="Tricorn protease domain 2"/>
    <property type="match status" value="1"/>
</dbReference>
<keyword evidence="4" id="KW-1185">Reference proteome</keyword>
<dbReference type="PIRSF" id="PIRSF006425">
    <property type="entry name" value="UCP006425_WD40"/>
    <property type="match status" value="1"/>
</dbReference>
<dbReference type="InterPro" id="IPR014441">
    <property type="entry name" value="UCP006425_b-propeller"/>
</dbReference>
<reference evidence="4" key="1">
    <citation type="journal article" date="2019" name="Int. J. Syst. Evol. Microbiol.">
        <title>The Global Catalogue of Microorganisms (GCM) 10K type strain sequencing project: providing services to taxonomists for standard genome sequencing and annotation.</title>
        <authorList>
            <consortium name="The Broad Institute Genomics Platform"/>
            <consortium name="The Broad Institute Genome Sequencing Center for Infectious Disease"/>
            <person name="Wu L."/>
            <person name="Ma J."/>
        </authorList>
    </citation>
    <scope>NUCLEOTIDE SEQUENCE [LARGE SCALE GENOMIC DNA]</scope>
    <source>
        <strain evidence="4">CGMCC 1.9106</strain>
    </source>
</reference>
<feature type="signal peptide" evidence="2">
    <location>
        <begin position="1"/>
        <end position="25"/>
    </location>
</feature>
<accession>A0ABW2H2E5</accession>
<dbReference type="InterPro" id="IPR019198">
    <property type="entry name" value="Beta_propeller_containing"/>
</dbReference>
<comment type="caution">
    <text evidence="3">The sequence shown here is derived from an EMBL/GenBank/DDBJ whole genome shotgun (WGS) entry which is preliminary data.</text>
</comment>
<evidence type="ECO:0000313" key="4">
    <source>
        <dbReference type="Proteomes" id="UP001596392"/>
    </source>
</evidence>
<dbReference type="RefSeq" id="WP_376807761.1">
    <property type="nucleotide sequence ID" value="NZ_JBHTAC010000019.1"/>
</dbReference>
<keyword evidence="2" id="KW-0732">Signal</keyword>
<dbReference type="Pfam" id="PF09826">
    <property type="entry name" value="Beta_propel"/>
    <property type="match status" value="1"/>
</dbReference>
<evidence type="ECO:0000256" key="2">
    <source>
        <dbReference type="SAM" id="SignalP"/>
    </source>
</evidence>
<feature type="region of interest" description="Disordered" evidence="1">
    <location>
        <begin position="87"/>
        <end position="106"/>
    </location>
</feature>